<organism evidence="1 2">
    <name type="scientific">Rossellomorea marisflavi</name>
    <dbReference type="NCBI Taxonomy" id="189381"/>
    <lineage>
        <taxon>Bacteria</taxon>
        <taxon>Bacillati</taxon>
        <taxon>Bacillota</taxon>
        <taxon>Bacilli</taxon>
        <taxon>Bacillales</taxon>
        <taxon>Bacillaceae</taxon>
        <taxon>Rossellomorea</taxon>
    </lineage>
</organism>
<dbReference type="AlphaFoldDB" id="A0A0M0GME5"/>
<gene>
    <name evidence="1" type="ORF">AF331_09500</name>
</gene>
<dbReference type="RefSeq" id="WP_053427916.1">
    <property type="nucleotide sequence ID" value="NZ_LGUE01000003.1"/>
</dbReference>
<sequence>MNDYHFTVQPGEPLNRWVHTDLTIAPYRSEKAVFDHPVNITEEYVQIVYPGRQQFLDQRLKEEVLLPETDFHHIYFPFENPRLEFSAFIPTPHLLSVYGRTFIKPDEGGAFPFTVSTCGSVEIWVNGSKQLSWTPYTRNLASHKDITLTLEEGFNEVILYMDDLAERDVNYFTELRYTGQTALEGYIKVPASPEQIEQAERLLTSLYFSKDIYRSGRLEVYMNREEASGIEELFVNVNRNHLLNPVFDSKADDELDAFDFSFNVSLDENGFQKLMSVDDLSSNGLLQFDIGVVLPGGVQVARRMVASILTNDDPGQSFSDSLPERKQEILEFFSQSEKLDLNAGFSLIHLNGKVDEQAKRHIRSCFDEIQKKGDCADFRLAPLLGFTIKYQDTIPADFHEELKELAVNFRYWIDEPGNDVMWYFSENHALLFHVSQYFAGHLYPDTTFSVSGRTGREQYEKGKERLEEWFEVFLKYGYSEWNSTTYLPIDLIGFFSLYESAPDEHIRKLAKEALDFTFKIIAVNLHGKTMSTTYGRVYEHDLKAMEMGETANLAFITWKKGKLNTAMRCTTLFCLSSYEPPTLEDYFIEDASKALVTQYKQGIKEVYTYNYKTSSYCMSAAIRFNSYKKGHQQHAMNIALDQDNTQIWINHPGEAVYSGENRPSFWAGNGISPNITQYKQYMFLEYRLKEPFLPYIHAYLPFWKLDEVREEGNWLFAKKDDAYIGLYFSNGYELQEKGAIAHREARSYGAHHRVIATCASEAEVGSFKAFVEEQVNAAILIDSHRWSYATERAGTLQVIDDQLYANGKPVEYDAGYEVEEEHISIPQFQQ</sequence>
<evidence type="ECO:0000313" key="1">
    <source>
        <dbReference type="EMBL" id="KON90596.1"/>
    </source>
</evidence>
<dbReference type="STRING" id="189381.GCA_900166615_00624"/>
<dbReference type="OrthoDB" id="1029638at2"/>
<reference evidence="2" key="1">
    <citation type="submission" date="2015-07" db="EMBL/GenBank/DDBJ databases">
        <title>Fjat-14235 jcm11544.</title>
        <authorList>
            <person name="Liu B."/>
            <person name="Wang J."/>
            <person name="Zhu Y."/>
            <person name="Liu G."/>
            <person name="Chen Q."/>
            <person name="Chen Z."/>
            <person name="Lan J."/>
            <person name="Che J."/>
            <person name="Ge C."/>
            <person name="Shi H."/>
            <person name="Pan Z."/>
            <person name="Liu X."/>
        </authorList>
    </citation>
    <scope>NUCLEOTIDE SEQUENCE [LARGE SCALE GENOMIC DNA]</scope>
    <source>
        <strain evidence="2">JCM 11544</strain>
    </source>
</reference>
<dbReference type="EMBL" id="LGUE01000003">
    <property type="protein sequence ID" value="KON90596.1"/>
    <property type="molecule type" value="Genomic_DNA"/>
</dbReference>
<comment type="caution">
    <text evidence="1">The sequence shown here is derived from an EMBL/GenBank/DDBJ whole genome shotgun (WGS) entry which is preliminary data.</text>
</comment>
<keyword evidence="2" id="KW-1185">Reference proteome</keyword>
<accession>A0A0M0GME5</accession>
<dbReference type="Proteomes" id="UP000037405">
    <property type="component" value="Unassembled WGS sequence"/>
</dbReference>
<dbReference type="PATRIC" id="fig|189381.12.peg.3808"/>
<protein>
    <submittedName>
        <fullName evidence="1">Uncharacterized protein</fullName>
    </submittedName>
</protein>
<name>A0A0M0GME5_9BACI</name>
<evidence type="ECO:0000313" key="2">
    <source>
        <dbReference type="Proteomes" id="UP000037405"/>
    </source>
</evidence>
<proteinExistence type="predicted"/>